<evidence type="ECO:0000313" key="6">
    <source>
        <dbReference type="Proteomes" id="UP000473648"/>
    </source>
</evidence>
<dbReference type="PANTHER" id="PTHR11496">
    <property type="entry name" value="ALCOHOL DEHYDROGENASE"/>
    <property type="match status" value="1"/>
</dbReference>
<dbReference type="GO" id="GO:0046872">
    <property type="term" value="F:metal ion binding"/>
    <property type="evidence" value="ECO:0007669"/>
    <property type="project" value="InterPro"/>
</dbReference>
<dbReference type="FunFam" id="1.20.1090.10:FF:000001">
    <property type="entry name" value="Aldehyde-alcohol dehydrogenase"/>
    <property type="match status" value="1"/>
</dbReference>
<organism evidence="5 6">
    <name type="scientific">Candidatus Pseudoramibacter fermentans</name>
    <dbReference type="NCBI Taxonomy" id="2594427"/>
    <lineage>
        <taxon>Bacteria</taxon>
        <taxon>Bacillati</taxon>
        <taxon>Bacillota</taxon>
        <taxon>Clostridia</taxon>
        <taxon>Eubacteriales</taxon>
        <taxon>Eubacteriaceae</taxon>
        <taxon>Pseudoramibacter</taxon>
    </lineage>
</organism>
<dbReference type="InterPro" id="IPR056798">
    <property type="entry name" value="ADH_Fe_C"/>
</dbReference>
<feature type="domain" description="Fe-containing alcohol dehydrogenase-like C-terminal" evidence="4">
    <location>
        <begin position="215"/>
        <end position="406"/>
    </location>
</feature>
<gene>
    <name evidence="5" type="ORF">FRC53_08130</name>
</gene>
<name>A0A6L5GU90_9FIRM</name>
<protein>
    <submittedName>
        <fullName evidence="5">Iron-containing alcohol dehydrogenase</fullName>
    </submittedName>
</protein>
<evidence type="ECO:0000259" key="4">
    <source>
        <dbReference type="Pfam" id="PF25137"/>
    </source>
</evidence>
<accession>A0A6L5GU90</accession>
<dbReference type="Gene3D" id="1.20.1090.10">
    <property type="entry name" value="Dehydroquinate synthase-like - alpha domain"/>
    <property type="match status" value="1"/>
</dbReference>
<evidence type="ECO:0000313" key="5">
    <source>
        <dbReference type="EMBL" id="MQM73360.1"/>
    </source>
</evidence>
<proteinExistence type="inferred from homology"/>
<keyword evidence="2" id="KW-0560">Oxidoreductase</keyword>
<dbReference type="EMBL" id="VOGB01000005">
    <property type="protein sequence ID" value="MQM73360.1"/>
    <property type="molecule type" value="Genomic_DNA"/>
</dbReference>
<dbReference type="Proteomes" id="UP000473648">
    <property type="component" value="Unassembled WGS sequence"/>
</dbReference>
<comment type="caution">
    <text evidence="5">The sequence shown here is derived from an EMBL/GenBank/DDBJ whole genome shotgun (WGS) entry which is preliminary data.</text>
</comment>
<reference evidence="5" key="1">
    <citation type="journal article" date="2020" name="Appl. Environ. Microbiol.">
        <title>Medium-Chain Fatty Acid Synthesis by 'Candidatus Weimeria bifida' gen. nov., sp. nov., and 'Candidatus Pseudoramibacter fermentans' sp. nov.</title>
        <authorList>
            <person name="Scarborough M.J."/>
            <person name="Myers K.S."/>
            <person name="Donohue T.J."/>
            <person name="Noguera D.R."/>
        </authorList>
    </citation>
    <scope>NUCLEOTIDE SEQUENCE</scope>
    <source>
        <strain evidence="5">EUB1.1</strain>
    </source>
</reference>
<evidence type="ECO:0000259" key="3">
    <source>
        <dbReference type="Pfam" id="PF00465"/>
    </source>
</evidence>
<evidence type="ECO:0000256" key="1">
    <source>
        <dbReference type="ARBA" id="ARBA00007358"/>
    </source>
</evidence>
<keyword evidence="6" id="KW-1185">Reference proteome</keyword>
<dbReference type="CDD" id="cd08551">
    <property type="entry name" value="Fe-ADH"/>
    <property type="match status" value="1"/>
</dbReference>
<dbReference type="InterPro" id="IPR039697">
    <property type="entry name" value="Alcohol_dehydrogenase_Fe"/>
</dbReference>
<evidence type="ECO:0000256" key="2">
    <source>
        <dbReference type="ARBA" id="ARBA00023002"/>
    </source>
</evidence>
<sequence>MTKQRRNWIQVHLCFFYWNAIRGRRICMNAFEFFTPTHIIFGRDSLNQIADEAEKLGDKGLVVTDKGLMATGLVDPIIDALKAKQLNFEVWTDIVPNPRDVDIERGAEYAKAHAIDYLIAIGGGSSMDTAKAIGALMTNGGVCADWTDGNLEHPIAPLICVPTTCGTGSEVTHESIINNTTTLEKDCIWGPENSVTTAIIDSTVIDHLPGSILGSTGMDALTHAVEAYVCKAANPLTDGIALSAIRLISDNIVKAVETHDPEALDAMMAASTMAGMAFGNSDVASVHSISEALGGFYDIPHGVANAMFLAPVSRYSVKGAVDRYADVARAMGAGDSRDSAEDLAIAGIDKMAALAEKLHIPKFADIEQVDPKDFPRLAKTAANADETADNPVMMNETDFVNVMTAVYEGRL</sequence>
<dbReference type="PANTHER" id="PTHR11496:SF102">
    <property type="entry name" value="ALCOHOL DEHYDROGENASE 4"/>
    <property type="match status" value="1"/>
</dbReference>
<dbReference type="InterPro" id="IPR001670">
    <property type="entry name" value="ADH_Fe/GldA"/>
</dbReference>
<dbReference type="Pfam" id="PF00465">
    <property type="entry name" value="Fe-ADH"/>
    <property type="match status" value="1"/>
</dbReference>
<dbReference type="SUPFAM" id="SSF56796">
    <property type="entry name" value="Dehydroquinate synthase-like"/>
    <property type="match status" value="1"/>
</dbReference>
<feature type="domain" description="Alcohol dehydrogenase iron-type/glycerol dehydrogenase GldA" evidence="3">
    <location>
        <begin position="36"/>
        <end position="201"/>
    </location>
</feature>
<dbReference type="Gene3D" id="3.40.50.1970">
    <property type="match status" value="1"/>
</dbReference>
<comment type="similarity">
    <text evidence="1">Belongs to the iron-containing alcohol dehydrogenase family.</text>
</comment>
<dbReference type="GO" id="GO:0004022">
    <property type="term" value="F:alcohol dehydrogenase (NAD+) activity"/>
    <property type="evidence" value="ECO:0007669"/>
    <property type="project" value="TreeGrafter"/>
</dbReference>
<dbReference type="FunFam" id="3.40.50.1970:FF:000003">
    <property type="entry name" value="Alcohol dehydrogenase, iron-containing"/>
    <property type="match status" value="1"/>
</dbReference>
<dbReference type="Pfam" id="PF25137">
    <property type="entry name" value="ADH_Fe_C"/>
    <property type="match status" value="1"/>
</dbReference>
<dbReference type="AlphaFoldDB" id="A0A6L5GU90"/>